<evidence type="ECO:0000256" key="1">
    <source>
        <dbReference type="SAM" id="Phobius"/>
    </source>
</evidence>
<feature type="transmembrane region" description="Helical" evidence="1">
    <location>
        <begin position="24"/>
        <end position="42"/>
    </location>
</feature>
<accession>A0A9K3JYE2</accession>
<dbReference type="Gramene" id="mRNA:HanXRQr2_Chr01g0041911">
    <property type="protein sequence ID" value="mRNA:HanXRQr2_Chr01g0041911"/>
    <property type="gene ID" value="HanXRQr2_Chr01g0041911"/>
</dbReference>
<dbReference type="AlphaFoldDB" id="A0A9K3JYE2"/>
<reference evidence="2" key="2">
    <citation type="submission" date="2020-06" db="EMBL/GenBank/DDBJ databases">
        <title>Helianthus annuus Genome sequencing and assembly Release 2.</title>
        <authorList>
            <person name="Gouzy J."/>
            <person name="Langlade N."/>
            <person name="Munos S."/>
        </authorList>
    </citation>
    <scope>NUCLEOTIDE SEQUENCE</scope>
    <source>
        <tissue evidence="2">Leaves</tissue>
    </source>
</reference>
<keyword evidence="1" id="KW-0812">Transmembrane</keyword>
<evidence type="ECO:0000313" key="2">
    <source>
        <dbReference type="EMBL" id="KAF5823770.1"/>
    </source>
</evidence>
<organism evidence="2 3">
    <name type="scientific">Helianthus annuus</name>
    <name type="common">Common sunflower</name>
    <dbReference type="NCBI Taxonomy" id="4232"/>
    <lineage>
        <taxon>Eukaryota</taxon>
        <taxon>Viridiplantae</taxon>
        <taxon>Streptophyta</taxon>
        <taxon>Embryophyta</taxon>
        <taxon>Tracheophyta</taxon>
        <taxon>Spermatophyta</taxon>
        <taxon>Magnoliopsida</taxon>
        <taxon>eudicotyledons</taxon>
        <taxon>Gunneridae</taxon>
        <taxon>Pentapetalae</taxon>
        <taxon>asterids</taxon>
        <taxon>campanulids</taxon>
        <taxon>Asterales</taxon>
        <taxon>Asteraceae</taxon>
        <taxon>Asteroideae</taxon>
        <taxon>Heliantheae alliance</taxon>
        <taxon>Heliantheae</taxon>
        <taxon>Helianthus</taxon>
    </lineage>
</organism>
<gene>
    <name evidence="2" type="ORF">HanXRQr2_Chr01g0041911</name>
</gene>
<keyword evidence="3" id="KW-1185">Reference proteome</keyword>
<keyword evidence="1" id="KW-0472">Membrane</keyword>
<dbReference type="Proteomes" id="UP000215914">
    <property type="component" value="Unassembled WGS sequence"/>
</dbReference>
<reference evidence="2" key="1">
    <citation type="journal article" date="2017" name="Nature">
        <title>The sunflower genome provides insights into oil metabolism, flowering and Asterid evolution.</title>
        <authorList>
            <person name="Badouin H."/>
            <person name="Gouzy J."/>
            <person name="Grassa C.J."/>
            <person name="Murat F."/>
            <person name="Staton S.E."/>
            <person name="Cottret L."/>
            <person name="Lelandais-Briere C."/>
            <person name="Owens G.L."/>
            <person name="Carrere S."/>
            <person name="Mayjonade B."/>
            <person name="Legrand L."/>
            <person name="Gill N."/>
            <person name="Kane N.C."/>
            <person name="Bowers J.E."/>
            <person name="Hubner S."/>
            <person name="Bellec A."/>
            <person name="Berard A."/>
            <person name="Berges H."/>
            <person name="Blanchet N."/>
            <person name="Boniface M.C."/>
            <person name="Brunel D."/>
            <person name="Catrice O."/>
            <person name="Chaidir N."/>
            <person name="Claudel C."/>
            <person name="Donnadieu C."/>
            <person name="Faraut T."/>
            <person name="Fievet G."/>
            <person name="Helmstetter N."/>
            <person name="King M."/>
            <person name="Knapp S.J."/>
            <person name="Lai Z."/>
            <person name="Le Paslier M.C."/>
            <person name="Lippi Y."/>
            <person name="Lorenzon L."/>
            <person name="Mandel J.R."/>
            <person name="Marage G."/>
            <person name="Marchand G."/>
            <person name="Marquand E."/>
            <person name="Bret-Mestries E."/>
            <person name="Morien E."/>
            <person name="Nambeesan S."/>
            <person name="Nguyen T."/>
            <person name="Pegot-Espagnet P."/>
            <person name="Pouilly N."/>
            <person name="Raftis F."/>
            <person name="Sallet E."/>
            <person name="Schiex T."/>
            <person name="Thomas J."/>
            <person name="Vandecasteele C."/>
            <person name="Vares D."/>
            <person name="Vear F."/>
            <person name="Vautrin S."/>
            <person name="Crespi M."/>
            <person name="Mangin B."/>
            <person name="Burke J.M."/>
            <person name="Salse J."/>
            <person name="Munos S."/>
            <person name="Vincourt P."/>
            <person name="Rieseberg L.H."/>
            <person name="Langlade N.B."/>
        </authorList>
    </citation>
    <scope>NUCLEOTIDE SEQUENCE</scope>
    <source>
        <tissue evidence="2">Leaves</tissue>
    </source>
</reference>
<dbReference type="EMBL" id="MNCJ02000316">
    <property type="protein sequence ID" value="KAF5823770.1"/>
    <property type="molecule type" value="Genomic_DNA"/>
</dbReference>
<evidence type="ECO:0000313" key="3">
    <source>
        <dbReference type="Proteomes" id="UP000215914"/>
    </source>
</evidence>
<protein>
    <submittedName>
        <fullName evidence="2">Uncharacterized protein</fullName>
    </submittedName>
</protein>
<sequence>MFQVQQKVEEDLGLECLVWDLADAAEIFFFTSAAIVIVVGSGRR</sequence>
<comment type="caution">
    <text evidence="2">The sequence shown here is derived from an EMBL/GenBank/DDBJ whole genome shotgun (WGS) entry which is preliminary data.</text>
</comment>
<proteinExistence type="predicted"/>
<name>A0A9K3JYE2_HELAN</name>
<keyword evidence="1" id="KW-1133">Transmembrane helix</keyword>